<dbReference type="InterPro" id="IPR001619">
    <property type="entry name" value="Sec1-like"/>
</dbReference>
<dbReference type="InterPro" id="IPR043154">
    <property type="entry name" value="Sec-1-like_dom1"/>
</dbReference>
<protein>
    <submittedName>
        <fullName evidence="3">Protein transport protein sec1</fullName>
    </submittedName>
</protein>
<feature type="compositionally biased region" description="Low complexity" evidence="2">
    <location>
        <begin position="573"/>
        <end position="620"/>
    </location>
</feature>
<feature type="region of interest" description="Disordered" evidence="2">
    <location>
        <begin position="563"/>
        <end position="624"/>
    </location>
</feature>
<evidence type="ECO:0000256" key="2">
    <source>
        <dbReference type="SAM" id="MobiDB-lite"/>
    </source>
</evidence>
<dbReference type="InterPro" id="IPR036045">
    <property type="entry name" value="Sec1-like_sf"/>
</dbReference>
<dbReference type="PANTHER" id="PTHR11679">
    <property type="entry name" value="VESICLE PROTEIN SORTING-ASSOCIATED"/>
    <property type="match status" value="1"/>
</dbReference>
<feature type="region of interest" description="Disordered" evidence="2">
    <location>
        <begin position="677"/>
        <end position="701"/>
    </location>
</feature>
<dbReference type="Gene3D" id="3.90.830.10">
    <property type="entry name" value="Syntaxin Binding Protein 1, Chain A, domain 2"/>
    <property type="match status" value="1"/>
</dbReference>
<dbReference type="Gene3D" id="3.40.50.2060">
    <property type="match status" value="1"/>
</dbReference>
<evidence type="ECO:0000313" key="3">
    <source>
        <dbReference type="EMBL" id="KAL0484551.1"/>
    </source>
</evidence>
<evidence type="ECO:0000256" key="1">
    <source>
        <dbReference type="ARBA" id="ARBA00009884"/>
    </source>
</evidence>
<comment type="caution">
    <text evidence="3">The sequence shown here is derived from an EMBL/GenBank/DDBJ whole genome shotgun (WGS) entry which is preliminary data.</text>
</comment>
<accession>A0AAW2Z778</accession>
<dbReference type="InterPro" id="IPR043127">
    <property type="entry name" value="Sec-1-like_dom3a"/>
</dbReference>
<feature type="region of interest" description="Disordered" evidence="2">
    <location>
        <begin position="1"/>
        <end position="65"/>
    </location>
</feature>
<dbReference type="Gene3D" id="1.25.40.60">
    <property type="match status" value="1"/>
</dbReference>
<proteinExistence type="inferred from homology"/>
<dbReference type="InterPro" id="IPR027482">
    <property type="entry name" value="Sec1-like_dom2"/>
</dbReference>
<reference evidence="3 4" key="1">
    <citation type="submission" date="2024-03" db="EMBL/GenBank/DDBJ databases">
        <title>The Acrasis kona genome and developmental transcriptomes reveal deep origins of eukaryotic multicellular pathways.</title>
        <authorList>
            <person name="Sheikh S."/>
            <person name="Fu C.-J."/>
            <person name="Brown M.W."/>
            <person name="Baldauf S.L."/>
        </authorList>
    </citation>
    <scope>NUCLEOTIDE SEQUENCE [LARGE SCALE GENOMIC DNA]</scope>
    <source>
        <strain evidence="3 4">ATCC MYA-3509</strain>
    </source>
</reference>
<feature type="compositionally biased region" description="Acidic residues" evidence="2">
    <location>
        <begin position="692"/>
        <end position="701"/>
    </location>
</feature>
<dbReference type="SUPFAM" id="SSF56815">
    <property type="entry name" value="Sec1/munc18-like (SM) proteins"/>
    <property type="match status" value="1"/>
</dbReference>
<comment type="similarity">
    <text evidence="1">Belongs to the STXBP/unc-18/SEC1 family.</text>
</comment>
<dbReference type="AlphaFoldDB" id="A0AAW2Z778"/>
<gene>
    <name evidence="3" type="ORF">AKO1_011588</name>
</gene>
<sequence>MSSSRADREDRKDREERRERKKSSKTGAESPREEKKSSRDREEKKSRSKEPKEEKKRSKKERKEVPTDNIREVVKVRLLDMFEQLPGDDDKMWKLLILDSHTTSIISAACRVRDLVQKNITLLEFLEKGRQPFPQMSGVYFIAPEEASVQLFIKDFEDPAKPKYHSAHLFFSSRVSSKIMKMIGASKAGTRVKTLVEVNVDFLAIEQKVFNLNIANDLRLGFASTNDERKRFAENVAHKLFTFCMTYGEQPYIRHNASSNLSSTVASLLSDKLEKDGEDLKQNSVMLIVDRGEDPLVPVLHDFYYQAMAFDLLKIDEDCIYSTMVEDKEKKTKKEKKVILDEYDPIWQTHRHTHYGDLGTIIKKDFDAFMEEHKDINSKDRDKLKEGSNLQNMMRKLPQYREKIDQYTLHINITKELLNQFRSQHLSDVGLEEQNMAVGQDQDGKKLQNVMTTISSLLRKDDISQENKLRLVIIYLITQGGLSDEKRANLITKAGLQKYTDTIENLANLGVQLNKSTSIAGKISSLLGGDKKKKSDVDAFILSRYIPRLKQLAEDALEDKLSSSEYPYVNPPSSSFKLSKAKGSSSAGKASEDSGSGKSSKGGPSWDRIGSSKSESGSSSKEVKDRQKTKLILFVIGGVTHPEMRTAYELDKEYKMDVLCGGTSVLTYDRFIEKLENMKGGSSKKKSRVEDSDSDLSSDDE</sequence>
<feature type="compositionally biased region" description="Basic and acidic residues" evidence="2">
    <location>
        <begin position="30"/>
        <end position="65"/>
    </location>
</feature>
<name>A0AAW2Z778_9EUKA</name>
<organism evidence="3 4">
    <name type="scientific">Acrasis kona</name>
    <dbReference type="NCBI Taxonomy" id="1008807"/>
    <lineage>
        <taxon>Eukaryota</taxon>
        <taxon>Discoba</taxon>
        <taxon>Heterolobosea</taxon>
        <taxon>Tetramitia</taxon>
        <taxon>Eutetramitia</taxon>
        <taxon>Acrasidae</taxon>
        <taxon>Acrasis</taxon>
    </lineage>
</organism>
<dbReference type="Proteomes" id="UP001431209">
    <property type="component" value="Unassembled WGS sequence"/>
</dbReference>
<dbReference type="Pfam" id="PF00995">
    <property type="entry name" value="Sec1"/>
    <property type="match status" value="1"/>
</dbReference>
<dbReference type="PIRSF" id="PIRSF005715">
    <property type="entry name" value="VPS45_Sec1"/>
    <property type="match status" value="1"/>
</dbReference>
<dbReference type="EMBL" id="JAOPGA020001054">
    <property type="protein sequence ID" value="KAL0484551.1"/>
    <property type="molecule type" value="Genomic_DNA"/>
</dbReference>
<feature type="compositionally biased region" description="Basic and acidic residues" evidence="2">
    <location>
        <begin position="1"/>
        <end position="18"/>
    </location>
</feature>
<dbReference type="Gene3D" id="3.40.50.1910">
    <property type="match status" value="1"/>
</dbReference>
<evidence type="ECO:0000313" key="4">
    <source>
        <dbReference type="Proteomes" id="UP001431209"/>
    </source>
</evidence>
<keyword evidence="4" id="KW-1185">Reference proteome</keyword>
<dbReference type="GO" id="GO:0016192">
    <property type="term" value="P:vesicle-mediated transport"/>
    <property type="evidence" value="ECO:0007669"/>
    <property type="project" value="InterPro"/>
</dbReference>